<keyword evidence="5" id="KW-0539">Nucleus</keyword>
<dbReference type="GO" id="GO:0006303">
    <property type="term" value="P:double-strand break repair via nonhomologous end joining"/>
    <property type="evidence" value="ECO:0007669"/>
    <property type="project" value="TreeGrafter"/>
</dbReference>
<dbReference type="PANTHER" id="PTHR23240:SF6">
    <property type="entry name" value="DNA CROSS-LINK REPAIR 1A PROTEIN"/>
    <property type="match status" value="1"/>
</dbReference>
<dbReference type="OMA" id="CPGSAII"/>
<dbReference type="GO" id="GO:0003684">
    <property type="term" value="F:damaged DNA binding"/>
    <property type="evidence" value="ECO:0007669"/>
    <property type="project" value="TreeGrafter"/>
</dbReference>
<dbReference type="STRING" id="4781.A0A0P1B5P6"/>
<dbReference type="SUPFAM" id="SSF56281">
    <property type="entry name" value="Metallo-hydrolase/oxidoreductase"/>
    <property type="match status" value="1"/>
</dbReference>
<proteinExistence type="inferred from homology"/>
<evidence type="ECO:0000256" key="4">
    <source>
        <dbReference type="ARBA" id="ARBA00023204"/>
    </source>
</evidence>
<comment type="similarity">
    <text evidence="2">Belongs to the DNA repair metallo-beta-lactamase (DRMBL) family.</text>
</comment>
<keyword evidence="7" id="KW-0378">Hydrolase</keyword>
<dbReference type="GeneID" id="36402899"/>
<dbReference type="GO" id="GO:0036297">
    <property type="term" value="P:interstrand cross-link repair"/>
    <property type="evidence" value="ECO:0007669"/>
    <property type="project" value="TreeGrafter"/>
</dbReference>
<dbReference type="GO" id="GO:0035312">
    <property type="term" value="F:5'-3' DNA exonuclease activity"/>
    <property type="evidence" value="ECO:0007669"/>
    <property type="project" value="TreeGrafter"/>
</dbReference>
<organism evidence="7 8">
    <name type="scientific">Plasmopara halstedii</name>
    <name type="common">Downy mildew of sunflower</name>
    <dbReference type="NCBI Taxonomy" id="4781"/>
    <lineage>
        <taxon>Eukaryota</taxon>
        <taxon>Sar</taxon>
        <taxon>Stramenopiles</taxon>
        <taxon>Oomycota</taxon>
        <taxon>Peronosporomycetes</taxon>
        <taxon>Peronosporales</taxon>
        <taxon>Peronosporaceae</taxon>
        <taxon>Plasmopara</taxon>
    </lineage>
</organism>
<protein>
    <submittedName>
        <fullName evidence="7">Predicted hydrolase involved in interstrand cross-link repair</fullName>
    </submittedName>
</protein>
<dbReference type="EMBL" id="CCYD01003101">
    <property type="protein sequence ID" value="CEG50118.1"/>
    <property type="molecule type" value="Genomic_DNA"/>
</dbReference>
<dbReference type="PANTHER" id="PTHR23240">
    <property type="entry name" value="DNA CROSS-LINK REPAIR PROTEIN PSO2/SNM1-RELATED"/>
    <property type="match status" value="1"/>
</dbReference>
<dbReference type="AlphaFoldDB" id="A0A0P1B5P6"/>
<dbReference type="GO" id="GO:0005634">
    <property type="term" value="C:nucleus"/>
    <property type="evidence" value="ECO:0007669"/>
    <property type="project" value="UniProtKB-SubCell"/>
</dbReference>
<dbReference type="InterPro" id="IPR036866">
    <property type="entry name" value="RibonucZ/Hydroxyglut_hydro"/>
</dbReference>
<evidence type="ECO:0000256" key="2">
    <source>
        <dbReference type="ARBA" id="ARBA00010304"/>
    </source>
</evidence>
<dbReference type="Gene3D" id="3.60.15.10">
    <property type="entry name" value="Ribonuclease Z/Hydroxyacylglutathione hydrolase-like"/>
    <property type="match status" value="1"/>
</dbReference>
<reference evidence="8" key="1">
    <citation type="submission" date="2014-09" db="EMBL/GenBank/DDBJ databases">
        <authorList>
            <person name="Sharma Rahul"/>
            <person name="Thines Marco"/>
        </authorList>
    </citation>
    <scope>NUCLEOTIDE SEQUENCE [LARGE SCALE GENOMIC DNA]</scope>
</reference>
<dbReference type="OrthoDB" id="262529at2759"/>
<dbReference type="Pfam" id="PF07522">
    <property type="entry name" value="DRMBL"/>
    <property type="match status" value="1"/>
</dbReference>
<evidence type="ECO:0000256" key="5">
    <source>
        <dbReference type="ARBA" id="ARBA00023242"/>
    </source>
</evidence>
<evidence type="ECO:0000256" key="1">
    <source>
        <dbReference type="ARBA" id="ARBA00004123"/>
    </source>
</evidence>
<dbReference type="CDD" id="cd16273">
    <property type="entry name" value="SNM1A-1C-like_MBL-fold"/>
    <property type="match status" value="1"/>
</dbReference>
<comment type="subcellular location">
    <subcellularLocation>
        <location evidence="1">Nucleus</location>
    </subcellularLocation>
</comment>
<feature type="domain" description="DNA repair metallo-beta-lactamase" evidence="6">
    <location>
        <begin position="448"/>
        <end position="552"/>
    </location>
</feature>
<sequence>MRCLVCSVDMASWTIPKREIHVNSCLDVISMKSFECPMCGKELPHNDERRRIEHVNRCLDTVEALDEGYQSSGQKQEASSATHVGDKEAMMDKEIETQATEIAQVDEVDINSESELGNVCKICGLDTSGIDLMCHIRHVKRCGSKFGVRPEDMGEVEQTETLAARLEEKEVVNAYNVMLGPPADKKMAQVAQLERSNVFDELMRGSKTAAVLNARKRLNPFKFKRKTSQRRRLLYPDFKCIKGTNPPFIVDGFNYACPENSSIYFLTHFHSDHYTGITKDFDCGIIYCTEVTAKLIVQELGVESKYVHPVRLNTTVFVADVQVTFMDANHCPGAAIILFCLKEGKTYLHTGDFRFHKKMLDYSPLQPFIPTGKEIIDNNGKVVGLRRLDGVYLDTTYCNPKYTFPTQHVAINHAFEIMDKHFKQEKKKVCVSKAKLKVIKTFGWPAESMQLLTTETAVTNLHVVRMQDLHMDNLTVLLAKHHMRFHRIVAFRPTGWTFSSKNPRSMSSCCLNPSGKICVYGIPYSEHSSFSELSDFVKVINPISIFPTVNCSSKRKATNQVNTLRQIAFHNISVLFKEQRQIKKQLNGQKQWDNQHQFTEKLDAHTDGKCSHQIKCLDFRE</sequence>
<dbReference type="InterPro" id="IPR011084">
    <property type="entry name" value="DRMBL"/>
</dbReference>
<dbReference type="RefSeq" id="XP_024586487.1">
    <property type="nucleotide sequence ID" value="XM_024721383.1"/>
</dbReference>
<name>A0A0P1B5P6_PLAHL</name>
<evidence type="ECO:0000256" key="3">
    <source>
        <dbReference type="ARBA" id="ARBA00022763"/>
    </source>
</evidence>
<keyword evidence="3" id="KW-0227">DNA damage</keyword>
<evidence type="ECO:0000259" key="6">
    <source>
        <dbReference type="Pfam" id="PF07522"/>
    </source>
</evidence>
<evidence type="ECO:0000313" key="7">
    <source>
        <dbReference type="EMBL" id="CEG50118.1"/>
    </source>
</evidence>
<dbReference type="FunFam" id="3.60.15.10:FF:000058">
    <property type="entry name" value="DNA repair metallo-beta-lactamase-domain-containing protein"/>
    <property type="match status" value="1"/>
</dbReference>
<keyword evidence="8" id="KW-1185">Reference proteome</keyword>
<keyword evidence="4" id="KW-0234">DNA repair</keyword>
<accession>A0A0P1B5P6</accession>
<dbReference type="Proteomes" id="UP000054928">
    <property type="component" value="Unassembled WGS sequence"/>
</dbReference>
<evidence type="ECO:0000313" key="8">
    <source>
        <dbReference type="Proteomes" id="UP000054928"/>
    </source>
</evidence>